<dbReference type="InterPro" id="IPR012337">
    <property type="entry name" value="RNaseH-like_sf"/>
</dbReference>
<dbReference type="SUPFAM" id="SSF53098">
    <property type="entry name" value="Ribonuclease H-like"/>
    <property type="match status" value="1"/>
</dbReference>
<comment type="caution">
    <text evidence="6">The sequence shown here is derived from an EMBL/GenBank/DDBJ whole genome shotgun (WGS) entry which is preliminary data.</text>
</comment>
<dbReference type="EMBL" id="JAPEIS010000019">
    <property type="protein sequence ID" value="KAJ8057840.1"/>
    <property type="molecule type" value="Genomic_DNA"/>
</dbReference>
<dbReference type="Pfam" id="PF14529">
    <property type="entry name" value="Exo_endo_phos_2"/>
    <property type="match status" value="1"/>
</dbReference>
<keyword evidence="7" id="KW-1185">Reference proteome</keyword>
<sequence>MNHKTAYRLRGIRRNRPPGQSTQLLIAWANLHCSAPIHSAFLNNAFEQKIDVLCIQEPWIQDNSRTITHGGFEIAAPTDTWDREQGPRALIYIRKNASRNASQRRPLQTRDLVWMEIEGYTIINVYRQQHTHNVFDYITHLNPPENCIIGGDFNAHHHSFDPGVETYNGGQKLAKWALDSSMNYLGTPGTPTHIDGHVLDLIFSNIPFAQSIIRHDLHCGSDHEVLVSTIHRSHSSPPEATKPRVPEKELGKFNGLMLVGLSYLKDFGSLGTSDLIDKYLDAISNVFANAIFTAGNNNHANRHSSQEWWTHECQTARARHLANPNRSHGITLEQKEYMSIIRQARKNYWNRVIDNAKDDKDLYRIIGWHKLVPNLKSPPLRVEGRTIEDITQKAEALRAGILDRFSAADDLPYDPLDTFVGLGQLGWDRTISIEEVERYTIGVSCTSPGTDGISVKLLKACWEHIGPHVHKIFSACLRFNHFPALWKQAEIAMLPKVGKKDKSSIRSWRPIALLSCLGKGFERLIAQRISWTALTSGLLSPQHAGALPKRSATDLTAALTHDIQLALAHKKVATIVTLDVQGAFDALLPRRLLERMMKQGWPVTLLELIRSFLTNRQIRVRLESATTPFHKVACGTPQGSPLSPILYMLYLSTLLSQDTKLRFGYADDICIYRIGRTLSQTTDRIAQDVRNILTWGDTNKIAFAPDKLELIHFSRKRNKDNPICKINDTLSISPVPLTDSTNRKAQQQALRWLGIWFDRKLNFKRHVEERALKATKIAYHIRSLGKIKNGPPAKALRKALITCVLPSLLYGSEIWFSGRRKSVTSSHDPTANTVSTKLGGHIDRCNKVCLQAARGVLPAWRTTPTAILLSEAGLPSAAVALEQARLQFAMRLQTVDPQHPLVNRIEPEGTQRYPIYHTTVQRIGKILPKVPRPTIRRPHFTTGCRIDPTEGIVKEQAASDFKDWWFLIPGDEITIFSDGSETFKDKQHLVGYGFAVYLGNLLLCTGKGSINPLSHVFDAEIIGAWMGLQRVINDPAHQHRKIWMCIDSTSVIWCLRANASQTSQWAFHKCHDAMRSHDIKVKWSPGHCDIQGNELADKLAKEGAKLSCTDPEANRITISGLGTIKRQLMSNHIADWWLTNSRTLSALFTRWSPIYELKASPFLSLPRLALHRWLALRSGHGDFAWYHRRFNHEGATLTCHCSRDLSPLHIVRCSASRACHKYWPSRPTQPPTSDTEAIEYLRSLKPEEFRKLLHITGNYS</sequence>
<dbReference type="PROSITE" id="PS50879">
    <property type="entry name" value="RNASE_H_1"/>
    <property type="match status" value="1"/>
</dbReference>
<accession>A0A9X0DH85</accession>
<dbReference type="InterPro" id="IPR002156">
    <property type="entry name" value="RNaseH_domain"/>
</dbReference>
<dbReference type="Gene3D" id="3.60.10.10">
    <property type="entry name" value="Endonuclease/exonuclease/phosphatase"/>
    <property type="match status" value="1"/>
</dbReference>
<feature type="domain" description="Reverse transcriptase" evidence="1">
    <location>
        <begin position="475"/>
        <end position="757"/>
    </location>
</feature>
<evidence type="ECO:0000259" key="2">
    <source>
        <dbReference type="PROSITE" id="PS50879"/>
    </source>
</evidence>
<dbReference type="EMBL" id="JAPEIS010000020">
    <property type="protein sequence ID" value="KAJ8057835.1"/>
    <property type="molecule type" value="Genomic_DNA"/>
</dbReference>
<dbReference type="InterPro" id="IPR005135">
    <property type="entry name" value="Endo/exonuclease/phosphatase"/>
</dbReference>
<evidence type="ECO:0000313" key="6">
    <source>
        <dbReference type="EMBL" id="KAJ8063451.1"/>
    </source>
</evidence>
<name>A0A9X0DH85_9HELO</name>
<protein>
    <recommendedName>
        <fullName evidence="8">Reverse transcriptase</fullName>
    </recommendedName>
</protein>
<feature type="domain" description="RNase H type-1" evidence="2">
    <location>
        <begin position="969"/>
        <end position="1105"/>
    </location>
</feature>
<organism evidence="6 7">
    <name type="scientific">Sclerotinia nivalis</name>
    <dbReference type="NCBI Taxonomy" id="352851"/>
    <lineage>
        <taxon>Eukaryota</taxon>
        <taxon>Fungi</taxon>
        <taxon>Dikarya</taxon>
        <taxon>Ascomycota</taxon>
        <taxon>Pezizomycotina</taxon>
        <taxon>Leotiomycetes</taxon>
        <taxon>Helotiales</taxon>
        <taxon>Sclerotiniaceae</taxon>
        <taxon>Sclerotinia</taxon>
    </lineage>
</organism>
<dbReference type="PANTHER" id="PTHR33481">
    <property type="entry name" value="REVERSE TRANSCRIPTASE"/>
    <property type="match status" value="1"/>
</dbReference>
<gene>
    <name evidence="6" type="ORF">OCU04_008667</name>
    <name evidence="5" type="ORF">OCU04_013216</name>
    <name evidence="4" type="ORF">OCU04_013223</name>
    <name evidence="3" type="ORF">OCU04_013248</name>
</gene>
<dbReference type="GO" id="GO:0003676">
    <property type="term" value="F:nucleic acid binding"/>
    <property type="evidence" value="ECO:0007669"/>
    <property type="project" value="InterPro"/>
</dbReference>
<dbReference type="EMBL" id="JAPEIS010000026">
    <property type="protein sequence ID" value="KAJ8057813.1"/>
    <property type="molecule type" value="Genomic_DNA"/>
</dbReference>
<dbReference type="Proteomes" id="UP001152300">
    <property type="component" value="Unassembled WGS sequence"/>
</dbReference>
<evidence type="ECO:0000313" key="7">
    <source>
        <dbReference type="Proteomes" id="UP001152300"/>
    </source>
</evidence>
<dbReference type="SUPFAM" id="SSF56672">
    <property type="entry name" value="DNA/RNA polymerases"/>
    <property type="match status" value="1"/>
</dbReference>
<evidence type="ECO:0000313" key="4">
    <source>
        <dbReference type="EMBL" id="KAJ8057835.1"/>
    </source>
</evidence>
<dbReference type="PANTHER" id="PTHR33481:SF1">
    <property type="entry name" value="ENDONUCLEASE_EXONUCLEASE_PHOSPHATASE DOMAIN-CONTAINING PROTEIN-RELATED"/>
    <property type="match status" value="1"/>
</dbReference>
<dbReference type="InterPro" id="IPR036691">
    <property type="entry name" value="Endo/exonu/phosph_ase_sf"/>
</dbReference>
<dbReference type="Pfam" id="PF00075">
    <property type="entry name" value="RNase_H"/>
    <property type="match status" value="1"/>
</dbReference>
<dbReference type="InterPro" id="IPR036397">
    <property type="entry name" value="RNaseH_sf"/>
</dbReference>
<dbReference type="PROSITE" id="PS50878">
    <property type="entry name" value="RT_POL"/>
    <property type="match status" value="1"/>
</dbReference>
<evidence type="ECO:0008006" key="8">
    <source>
        <dbReference type="Google" id="ProtNLM"/>
    </source>
</evidence>
<dbReference type="EMBL" id="JAPEIS010000009">
    <property type="protein sequence ID" value="KAJ8063451.1"/>
    <property type="molecule type" value="Genomic_DNA"/>
</dbReference>
<evidence type="ECO:0000313" key="5">
    <source>
        <dbReference type="EMBL" id="KAJ8057840.1"/>
    </source>
</evidence>
<dbReference type="Gene3D" id="3.30.420.10">
    <property type="entry name" value="Ribonuclease H-like superfamily/Ribonuclease H"/>
    <property type="match status" value="1"/>
</dbReference>
<dbReference type="InterPro" id="IPR000477">
    <property type="entry name" value="RT_dom"/>
</dbReference>
<dbReference type="CDD" id="cd01650">
    <property type="entry name" value="RT_nLTR_like"/>
    <property type="match status" value="1"/>
</dbReference>
<evidence type="ECO:0000313" key="3">
    <source>
        <dbReference type="EMBL" id="KAJ8057813.1"/>
    </source>
</evidence>
<dbReference type="SUPFAM" id="SSF56219">
    <property type="entry name" value="DNase I-like"/>
    <property type="match status" value="1"/>
</dbReference>
<evidence type="ECO:0000259" key="1">
    <source>
        <dbReference type="PROSITE" id="PS50878"/>
    </source>
</evidence>
<dbReference type="OrthoDB" id="3561817at2759"/>
<dbReference type="Pfam" id="PF00078">
    <property type="entry name" value="RVT_1"/>
    <property type="match status" value="1"/>
</dbReference>
<dbReference type="InterPro" id="IPR043502">
    <property type="entry name" value="DNA/RNA_pol_sf"/>
</dbReference>
<proteinExistence type="predicted"/>
<dbReference type="GO" id="GO:0004523">
    <property type="term" value="F:RNA-DNA hybrid ribonuclease activity"/>
    <property type="evidence" value="ECO:0007669"/>
    <property type="project" value="InterPro"/>
</dbReference>
<reference evidence="6" key="1">
    <citation type="submission" date="2022-11" db="EMBL/GenBank/DDBJ databases">
        <title>Genome Resource of Sclerotinia nivalis Strain SnTB1, a Plant Pathogen Isolated from American Ginseng.</title>
        <authorList>
            <person name="Fan S."/>
        </authorList>
    </citation>
    <scope>NUCLEOTIDE SEQUENCE</scope>
    <source>
        <strain evidence="6">SnTB1</strain>
    </source>
</reference>
<dbReference type="CDD" id="cd09276">
    <property type="entry name" value="Rnase_HI_RT_non_LTR"/>
    <property type="match status" value="1"/>
</dbReference>
<dbReference type="AlphaFoldDB" id="A0A9X0DH85"/>